<evidence type="ECO:0000313" key="3">
    <source>
        <dbReference type="Proteomes" id="UP001166291"/>
    </source>
</evidence>
<name>A0ABS6VUQ6_9GAMM</name>
<evidence type="ECO:0008006" key="4">
    <source>
        <dbReference type="Google" id="ProtNLM"/>
    </source>
</evidence>
<sequence length="122" mass="13133">MKKRLTYILILSLMLFTTSGWGSVLQAAYCDPTTSVTAEHMAPNMQASDMQADCDSPANCCCVDSNNSCENIDCGIGGLTASFLPPLPIAALEKKPTMQTITLPPPPNPAFQRVLLRPPKFS</sequence>
<protein>
    <recommendedName>
        <fullName evidence="4">Secreted protein</fullName>
    </recommendedName>
</protein>
<reference evidence="2" key="1">
    <citation type="submission" date="2021-07" db="EMBL/GenBank/DDBJ databases">
        <title>Zhongshania sp. CAU 1632 isolated from seawater.</title>
        <authorList>
            <person name="Kim W."/>
        </authorList>
    </citation>
    <scope>NUCLEOTIDE SEQUENCE</scope>
    <source>
        <strain evidence="2">CAU 1632</strain>
    </source>
</reference>
<gene>
    <name evidence="2" type="ORF">KXJ70_11730</name>
</gene>
<evidence type="ECO:0000313" key="2">
    <source>
        <dbReference type="EMBL" id="MBW2941455.1"/>
    </source>
</evidence>
<keyword evidence="1" id="KW-0732">Signal</keyword>
<feature type="signal peptide" evidence="1">
    <location>
        <begin position="1"/>
        <end position="22"/>
    </location>
</feature>
<organism evidence="2 3">
    <name type="scientific">Zhongshania aquimaris</name>
    <dbReference type="NCBI Taxonomy" id="2857107"/>
    <lineage>
        <taxon>Bacteria</taxon>
        <taxon>Pseudomonadati</taxon>
        <taxon>Pseudomonadota</taxon>
        <taxon>Gammaproteobacteria</taxon>
        <taxon>Cellvibrionales</taxon>
        <taxon>Spongiibacteraceae</taxon>
        <taxon>Zhongshania</taxon>
    </lineage>
</organism>
<feature type="chain" id="PRO_5045050066" description="Secreted protein" evidence="1">
    <location>
        <begin position="23"/>
        <end position="122"/>
    </location>
</feature>
<dbReference type="EMBL" id="JAHWDQ010000003">
    <property type="protein sequence ID" value="MBW2941455.1"/>
    <property type="molecule type" value="Genomic_DNA"/>
</dbReference>
<evidence type="ECO:0000256" key="1">
    <source>
        <dbReference type="SAM" id="SignalP"/>
    </source>
</evidence>
<comment type="caution">
    <text evidence="2">The sequence shown here is derived from an EMBL/GenBank/DDBJ whole genome shotgun (WGS) entry which is preliminary data.</text>
</comment>
<proteinExistence type="predicted"/>
<dbReference type="Proteomes" id="UP001166291">
    <property type="component" value="Unassembled WGS sequence"/>
</dbReference>
<keyword evidence="3" id="KW-1185">Reference proteome</keyword>
<accession>A0ABS6VUQ6</accession>